<dbReference type="SUPFAM" id="SSF51445">
    <property type="entry name" value="(Trans)glycosidases"/>
    <property type="match status" value="1"/>
</dbReference>
<dbReference type="PANTHER" id="PTHR37836:SF2">
    <property type="entry name" value="DUF4038 DOMAIN-CONTAINING PROTEIN"/>
    <property type="match status" value="1"/>
</dbReference>
<dbReference type="EMBL" id="PXYL01000002">
    <property type="protein sequence ID" value="PSJ62848.1"/>
    <property type="molecule type" value="Genomic_DNA"/>
</dbReference>
<dbReference type="AlphaFoldDB" id="A0A2P7SK17"/>
<evidence type="ECO:0000313" key="3">
    <source>
        <dbReference type="EMBL" id="PSJ62848.1"/>
    </source>
</evidence>
<gene>
    <name evidence="3" type="ORF">C7I85_04495</name>
</gene>
<name>A0A2P7SK17_9HYPH</name>
<evidence type="ECO:0008006" key="5">
    <source>
        <dbReference type="Google" id="ProtNLM"/>
    </source>
</evidence>
<organism evidence="3 4">
    <name type="scientific">Pseudaminobacter soli</name>
    <name type="common">ex Li et al. 2025</name>
    <dbReference type="NCBI Taxonomy" id="1295366"/>
    <lineage>
        <taxon>Bacteria</taxon>
        <taxon>Pseudomonadati</taxon>
        <taxon>Pseudomonadota</taxon>
        <taxon>Alphaproteobacteria</taxon>
        <taxon>Hyphomicrobiales</taxon>
        <taxon>Phyllobacteriaceae</taxon>
        <taxon>Pseudaminobacter</taxon>
    </lineage>
</organism>
<dbReference type="Pfam" id="PF12904">
    <property type="entry name" value="Collagen_bind_2"/>
    <property type="match status" value="1"/>
</dbReference>
<accession>A0A2P7SK17</accession>
<dbReference type="InterPro" id="IPR017853">
    <property type="entry name" value="GH"/>
</dbReference>
<proteinExistence type="predicted"/>
<feature type="domain" description="Apiosidase-like catalytic" evidence="2">
    <location>
        <begin position="69"/>
        <end position="375"/>
    </location>
</feature>
<protein>
    <recommendedName>
        <fullName evidence="5">DUF4038 domain-containing protein</fullName>
    </recommendedName>
</protein>
<sequence length="483" mass="53475">MAFSFLQCKVPRGAVVSLYALCVAGFALLTAAGNPPALGISEHSVLESRPVSLQEASQARPVSFPLKVSANNRYLIDSAGNPFFLTGDAAWSLIAQLTREDVDFYLGDRQARGFNAILMNLIENKFASNAPANAYGDEPFLRKGNFGTPNEAYFRHAEWVIKRAAEHGMLVLLAPCYSGAGDGAEGWYREMQASGVEKLREYGRFLGMRFGHYQNILWVENGDLNPPERDLVQAVAQGLYETEPNALQTSHNSTGTAGADLWPQAAWLTLNNVYTWGPVSTEARNQYLHTPTMPFILIESQYENGPDITTRRLRGQAYQALLTGASGQVFGNSPIWYFDGVDFFHAPPGWRKALDSEGSRSMARLTDLFRRLRWQDLVPDVNNRFLVKGQSDGQLRNVAARSADGSMAVIYLSDDRQITLKMGPLAGRQVRAVWWDPVGGGSFQAQLSPFIAGDTERFRPNRNNAGGDHDWVLLLEAEDNDDK</sequence>
<dbReference type="InterPro" id="IPR024749">
    <property type="entry name" value="Collagen-bd_put"/>
</dbReference>
<dbReference type="OrthoDB" id="8108447at2"/>
<comment type="caution">
    <text evidence="3">The sequence shown here is derived from an EMBL/GenBank/DDBJ whole genome shotgun (WGS) entry which is preliminary data.</text>
</comment>
<dbReference type="RefSeq" id="WP_106722750.1">
    <property type="nucleotide sequence ID" value="NZ_PXYL01000002.1"/>
</dbReference>
<dbReference type="Gene3D" id="3.20.20.80">
    <property type="entry name" value="Glycosidases"/>
    <property type="match status" value="1"/>
</dbReference>
<feature type="domain" description="Putative collagen-binding" evidence="1">
    <location>
        <begin position="385"/>
        <end position="476"/>
    </location>
</feature>
<evidence type="ECO:0000259" key="1">
    <source>
        <dbReference type="Pfam" id="PF12904"/>
    </source>
</evidence>
<dbReference type="Pfam" id="PF13204">
    <property type="entry name" value="Apiosidase"/>
    <property type="match status" value="1"/>
</dbReference>
<dbReference type="InterPro" id="IPR025277">
    <property type="entry name" value="Apiosidase-like_cat_dom"/>
</dbReference>
<dbReference type="Proteomes" id="UP000240653">
    <property type="component" value="Unassembled WGS sequence"/>
</dbReference>
<evidence type="ECO:0000313" key="4">
    <source>
        <dbReference type="Proteomes" id="UP000240653"/>
    </source>
</evidence>
<dbReference type="PANTHER" id="PTHR37836">
    <property type="entry name" value="LMO1036 PROTEIN"/>
    <property type="match status" value="1"/>
</dbReference>
<reference evidence="3 4" key="1">
    <citation type="submission" date="2018-03" db="EMBL/GenBank/DDBJ databases">
        <title>The draft genome of Mesorhizobium soli JCM 19897.</title>
        <authorList>
            <person name="Li L."/>
            <person name="Liu L."/>
            <person name="Liang L."/>
            <person name="Wang T."/>
            <person name="Zhang X."/>
        </authorList>
    </citation>
    <scope>NUCLEOTIDE SEQUENCE [LARGE SCALE GENOMIC DNA]</scope>
    <source>
        <strain evidence="3 4">JCM 19897</strain>
    </source>
</reference>
<evidence type="ECO:0000259" key="2">
    <source>
        <dbReference type="Pfam" id="PF13204"/>
    </source>
</evidence>
<keyword evidence="4" id="KW-1185">Reference proteome</keyword>